<dbReference type="EMBL" id="CP136920">
    <property type="protein sequence ID" value="WOO43454.1"/>
    <property type="molecule type" value="Genomic_DNA"/>
</dbReference>
<accession>A0AAQ3LCA3</accession>
<feature type="transmembrane region" description="Helical" evidence="6">
    <location>
        <begin position="154"/>
        <end position="172"/>
    </location>
</feature>
<protein>
    <submittedName>
        <fullName evidence="7">Bax inhibitor-1 family protein</fullName>
    </submittedName>
</protein>
<dbReference type="InterPro" id="IPR006214">
    <property type="entry name" value="Bax_inhibitor_1-related"/>
</dbReference>
<keyword evidence="8" id="KW-1185">Reference proteome</keyword>
<evidence type="ECO:0000313" key="8">
    <source>
        <dbReference type="Proteomes" id="UP001304300"/>
    </source>
</evidence>
<feature type="transmembrane region" description="Helical" evidence="6">
    <location>
        <begin position="93"/>
        <end position="116"/>
    </location>
</feature>
<evidence type="ECO:0000256" key="5">
    <source>
        <dbReference type="ARBA" id="ARBA00023136"/>
    </source>
</evidence>
<dbReference type="Pfam" id="PF01027">
    <property type="entry name" value="Bax1-I"/>
    <property type="match status" value="1"/>
</dbReference>
<feature type="transmembrane region" description="Helical" evidence="6">
    <location>
        <begin position="61"/>
        <end position="81"/>
    </location>
</feature>
<feature type="transmembrane region" description="Helical" evidence="6">
    <location>
        <begin position="178"/>
        <end position="196"/>
    </location>
</feature>
<feature type="transmembrane region" description="Helical" evidence="6">
    <location>
        <begin position="27"/>
        <end position="49"/>
    </location>
</feature>
<feature type="transmembrane region" description="Helical" evidence="6">
    <location>
        <begin position="122"/>
        <end position="142"/>
    </location>
</feature>
<comment type="similarity">
    <text evidence="2 6">Belongs to the BI1 family.</text>
</comment>
<comment type="subcellular location">
    <subcellularLocation>
        <location evidence="1">Membrane</location>
        <topology evidence="1">Multi-pass membrane protein</topology>
    </subcellularLocation>
</comment>
<dbReference type="AlphaFoldDB" id="A0AAQ3LCA3"/>
<name>A0AAQ3LCA3_9BACT</name>
<keyword evidence="4 6" id="KW-1133">Transmembrane helix</keyword>
<dbReference type="PANTHER" id="PTHR23291:SF50">
    <property type="entry name" value="PROTEIN LIFEGUARD 4"/>
    <property type="match status" value="1"/>
</dbReference>
<organism evidence="7 8">
    <name type="scientific">Rubellicoccus peritrichatus</name>
    <dbReference type="NCBI Taxonomy" id="3080537"/>
    <lineage>
        <taxon>Bacteria</taxon>
        <taxon>Pseudomonadati</taxon>
        <taxon>Verrucomicrobiota</taxon>
        <taxon>Opitutia</taxon>
        <taxon>Puniceicoccales</taxon>
        <taxon>Cerasicoccaceae</taxon>
        <taxon>Rubellicoccus</taxon>
    </lineage>
</organism>
<dbReference type="PANTHER" id="PTHR23291">
    <property type="entry name" value="BAX INHIBITOR-RELATED"/>
    <property type="match status" value="1"/>
</dbReference>
<evidence type="ECO:0000313" key="7">
    <source>
        <dbReference type="EMBL" id="WOO43454.1"/>
    </source>
</evidence>
<dbReference type="RefSeq" id="WP_317836010.1">
    <property type="nucleotide sequence ID" value="NZ_CP136920.1"/>
</dbReference>
<feature type="transmembrane region" description="Helical" evidence="6">
    <location>
        <begin position="208"/>
        <end position="227"/>
    </location>
</feature>
<evidence type="ECO:0000256" key="1">
    <source>
        <dbReference type="ARBA" id="ARBA00004141"/>
    </source>
</evidence>
<evidence type="ECO:0000256" key="3">
    <source>
        <dbReference type="ARBA" id="ARBA00022692"/>
    </source>
</evidence>
<dbReference type="GO" id="GO:0005886">
    <property type="term" value="C:plasma membrane"/>
    <property type="evidence" value="ECO:0007669"/>
    <property type="project" value="TreeGrafter"/>
</dbReference>
<evidence type="ECO:0000256" key="6">
    <source>
        <dbReference type="RuleBase" id="RU004379"/>
    </source>
</evidence>
<dbReference type="Proteomes" id="UP001304300">
    <property type="component" value="Chromosome"/>
</dbReference>
<gene>
    <name evidence="7" type="ORF">RZN69_10170</name>
</gene>
<dbReference type="KEGG" id="puo:RZN69_10170"/>
<keyword evidence="5 6" id="KW-0472">Membrane</keyword>
<evidence type="ECO:0000256" key="2">
    <source>
        <dbReference type="ARBA" id="ARBA00010350"/>
    </source>
</evidence>
<proteinExistence type="inferred from homology"/>
<reference evidence="7 8" key="1">
    <citation type="submission" date="2023-10" db="EMBL/GenBank/DDBJ databases">
        <title>Rubellicoccus peritrichatus gen. nov., sp. nov., isolated from an algae of coral reef tank.</title>
        <authorList>
            <person name="Luo J."/>
        </authorList>
    </citation>
    <scope>NUCLEOTIDE SEQUENCE [LARGE SCALE GENOMIC DNA]</scope>
    <source>
        <strain evidence="7 8">CR14</strain>
    </source>
</reference>
<sequence length="234" mass="25366">MNTDSYPVRSLADAAPSARALFIRRTYIHLAFALLAFVGLEAFLLQLPISAEISQKILSSQYGWLMVLGGFLVVGWLARGFAANAQSKGMQYLGLGLYVVLEALIFVPLLLIAIAQTGGTGILVQAGVMTGLLFAGLTATAFITRKDFSWMRSALTMGFFVALGLIIAGVFFGFDLGFWFSAAMILLASGAILYTTSNIIHHYGEDQYVAASLELFAAVALLLWYVVRILMSRE</sequence>
<keyword evidence="3 6" id="KW-0812">Transmembrane</keyword>
<evidence type="ECO:0000256" key="4">
    <source>
        <dbReference type="ARBA" id="ARBA00022989"/>
    </source>
</evidence>